<keyword evidence="1" id="KW-1133">Transmembrane helix</keyword>
<dbReference type="InterPro" id="IPR026893">
    <property type="entry name" value="Tyr/Ser_Pase_IphP-type"/>
</dbReference>
<keyword evidence="1" id="KW-0472">Membrane</keyword>
<gene>
    <name evidence="2" type="ORF">LOTGIDRAFT_237927</name>
</gene>
<sequence length="342" mass="39852">MAAPSEESFREIANLPNLRILWQIESKDAEETSKYVIYRSSRPDLLNEEGVSAFKKLGIENILDFRSKKEYSKANGKKLLDEIYPLHKVNFPHGRNYRPGEPVNLKRVIKRDYLFYSKYFSTKQIVTQKTGDDKNTQNHGSHILIDFFSAKYIWTVFKRAPWYLQLYSLIFLAIDIMFNTGYVYFVRFFARNVLNPTGLIGQYKDMIDMSQRSICSALKLLSNKENYPVFINCAHGKDRTGLVSALVLSCLQLPKRYVSNEYALSMYGTTSMKDRLYTEIVKRFHMSEEFVTAEADTMMKLLNYICEMYGSVENYLECIGFGEKEQESLRNIFGRQKVSDTE</sequence>
<accession>V4BA11</accession>
<dbReference type="STRING" id="225164.V4BA11"/>
<evidence type="ECO:0008006" key="4">
    <source>
        <dbReference type="Google" id="ProtNLM"/>
    </source>
</evidence>
<dbReference type="Gene3D" id="3.90.190.10">
    <property type="entry name" value="Protein tyrosine phosphatase superfamily"/>
    <property type="match status" value="1"/>
</dbReference>
<dbReference type="PANTHER" id="PTHR31126">
    <property type="entry name" value="TYROSINE-PROTEIN PHOSPHATASE"/>
    <property type="match status" value="1"/>
</dbReference>
<dbReference type="OMA" id="LSWWDFF"/>
<dbReference type="GO" id="GO:0004721">
    <property type="term" value="F:phosphoprotein phosphatase activity"/>
    <property type="evidence" value="ECO:0007669"/>
    <property type="project" value="InterPro"/>
</dbReference>
<dbReference type="Proteomes" id="UP000030746">
    <property type="component" value="Unassembled WGS sequence"/>
</dbReference>
<dbReference type="CTD" id="20250604"/>
<evidence type="ECO:0000313" key="2">
    <source>
        <dbReference type="EMBL" id="ESP02537.1"/>
    </source>
</evidence>
<dbReference type="GeneID" id="20250604"/>
<dbReference type="AlphaFoldDB" id="V4BA11"/>
<evidence type="ECO:0000256" key="1">
    <source>
        <dbReference type="SAM" id="Phobius"/>
    </source>
</evidence>
<proteinExistence type="predicted"/>
<reference evidence="2 3" key="1">
    <citation type="journal article" date="2013" name="Nature">
        <title>Insights into bilaterian evolution from three spiralian genomes.</title>
        <authorList>
            <person name="Simakov O."/>
            <person name="Marletaz F."/>
            <person name="Cho S.J."/>
            <person name="Edsinger-Gonzales E."/>
            <person name="Havlak P."/>
            <person name="Hellsten U."/>
            <person name="Kuo D.H."/>
            <person name="Larsson T."/>
            <person name="Lv J."/>
            <person name="Arendt D."/>
            <person name="Savage R."/>
            <person name="Osoegawa K."/>
            <person name="de Jong P."/>
            <person name="Grimwood J."/>
            <person name="Chapman J.A."/>
            <person name="Shapiro H."/>
            <person name="Aerts A."/>
            <person name="Otillar R.P."/>
            <person name="Terry A.Y."/>
            <person name="Boore J.L."/>
            <person name="Grigoriev I.V."/>
            <person name="Lindberg D.R."/>
            <person name="Seaver E.C."/>
            <person name="Weisblat D.A."/>
            <person name="Putnam N.H."/>
            <person name="Rokhsar D.S."/>
        </authorList>
    </citation>
    <scope>NUCLEOTIDE SEQUENCE [LARGE SCALE GENOMIC DNA]</scope>
</reference>
<organism evidence="2 3">
    <name type="scientific">Lottia gigantea</name>
    <name type="common">Giant owl limpet</name>
    <dbReference type="NCBI Taxonomy" id="225164"/>
    <lineage>
        <taxon>Eukaryota</taxon>
        <taxon>Metazoa</taxon>
        <taxon>Spiralia</taxon>
        <taxon>Lophotrochozoa</taxon>
        <taxon>Mollusca</taxon>
        <taxon>Gastropoda</taxon>
        <taxon>Patellogastropoda</taxon>
        <taxon>Lottioidea</taxon>
        <taxon>Lottiidae</taxon>
        <taxon>Lottia</taxon>
    </lineage>
</organism>
<dbReference type="SUPFAM" id="SSF52799">
    <property type="entry name" value="(Phosphotyrosine protein) phosphatases II"/>
    <property type="match status" value="1"/>
</dbReference>
<feature type="transmembrane region" description="Helical" evidence="1">
    <location>
        <begin position="162"/>
        <end position="185"/>
    </location>
</feature>
<dbReference type="PANTHER" id="PTHR31126:SF1">
    <property type="entry name" value="TYROSINE SPECIFIC PROTEIN PHOSPHATASES DOMAIN-CONTAINING PROTEIN"/>
    <property type="match status" value="1"/>
</dbReference>
<dbReference type="HOGENOM" id="CLU_057546_1_0_1"/>
<protein>
    <recommendedName>
        <fullName evidence="4">Tyrosine specific protein phosphatases domain-containing protein</fullName>
    </recommendedName>
</protein>
<dbReference type="KEGG" id="lgi:LOTGIDRAFT_237927"/>
<keyword evidence="3" id="KW-1185">Reference proteome</keyword>
<dbReference type="RefSeq" id="XP_009046753.1">
    <property type="nucleotide sequence ID" value="XM_009048505.1"/>
</dbReference>
<evidence type="ECO:0000313" key="3">
    <source>
        <dbReference type="Proteomes" id="UP000030746"/>
    </source>
</evidence>
<dbReference type="EMBL" id="KB200183">
    <property type="protein sequence ID" value="ESP02537.1"/>
    <property type="molecule type" value="Genomic_DNA"/>
</dbReference>
<keyword evidence="1" id="KW-0812">Transmembrane</keyword>
<dbReference type="InterPro" id="IPR029021">
    <property type="entry name" value="Prot-tyrosine_phosphatase-like"/>
</dbReference>
<name>V4BA11_LOTGI</name>
<dbReference type="Pfam" id="PF13350">
    <property type="entry name" value="Y_phosphatase3"/>
    <property type="match status" value="2"/>
</dbReference>
<dbReference type="OrthoDB" id="9988524at2759"/>